<dbReference type="OrthoDB" id="9762883at2"/>
<dbReference type="RefSeq" id="WP_156200870.1">
    <property type="nucleotide sequence ID" value="NZ_CP012154.1"/>
</dbReference>
<dbReference type="PATRIC" id="fig|1579979.3.peg.952"/>
<dbReference type="NCBIfam" id="NF012161">
    <property type="entry name" value="bla_class_D_main"/>
    <property type="match status" value="1"/>
</dbReference>
<organism evidence="1 2">
    <name type="scientific">Wenzhouxiangella marina</name>
    <dbReference type="NCBI Taxonomy" id="1579979"/>
    <lineage>
        <taxon>Bacteria</taxon>
        <taxon>Pseudomonadati</taxon>
        <taxon>Pseudomonadota</taxon>
        <taxon>Gammaproteobacteria</taxon>
        <taxon>Chromatiales</taxon>
        <taxon>Wenzhouxiangellaceae</taxon>
        <taxon>Wenzhouxiangella</taxon>
    </lineage>
</organism>
<name>A0A0K0XUL7_9GAMM</name>
<dbReference type="InterPro" id="IPR001460">
    <property type="entry name" value="PCN-bd_Tpept"/>
</dbReference>
<dbReference type="Proteomes" id="UP000066624">
    <property type="component" value="Chromosome"/>
</dbReference>
<keyword evidence="2" id="KW-1185">Reference proteome</keyword>
<dbReference type="EMBL" id="CP012154">
    <property type="protein sequence ID" value="AKS41311.1"/>
    <property type="molecule type" value="Genomic_DNA"/>
</dbReference>
<dbReference type="STRING" id="1579979.WM2015_930"/>
<dbReference type="InterPro" id="IPR012338">
    <property type="entry name" value="Beta-lactam/transpept-like"/>
</dbReference>
<accession>A0A0K0XUL7</accession>
<dbReference type="KEGG" id="wma:WM2015_930"/>
<dbReference type="Pfam" id="PF00905">
    <property type="entry name" value="Transpeptidase"/>
    <property type="match status" value="1"/>
</dbReference>
<protein>
    <submittedName>
        <fullName evidence="1">Beta-lactamase</fullName>
    </submittedName>
</protein>
<reference evidence="2" key="1">
    <citation type="submission" date="2015-07" db="EMBL/GenBank/DDBJ databases">
        <authorList>
            <person name="Kim K.M."/>
        </authorList>
    </citation>
    <scope>NUCLEOTIDE SEQUENCE [LARGE SCALE GENOMIC DNA]</scope>
    <source>
        <strain evidence="2">KCTC 42284</strain>
    </source>
</reference>
<proteinExistence type="predicted"/>
<gene>
    <name evidence="1" type="ORF">WM2015_930</name>
</gene>
<dbReference type="Gene3D" id="3.40.710.10">
    <property type="entry name" value="DD-peptidase/beta-lactamase superfamily"/>
    <property type="match status" value="1"/>
</dbReference>
<sequence>MTKPTFLLLGAALLSLLDQTAIADEPWQARADWADLFNSRGVEGTLVVHDLRSDERWAHNPDRAATRFGPASTFKIPHMLFALDAGLVNDEFDHFEWDGVERVISAWNQDQTPRSSMRNSAVWVYQDFARALGEDRERDYLERIDYGNADPGGGIDRFWLDGELAISPIEQIDFLERLYRNELPFSEAHQRLVKDFIITAAGRHWILRAKTGWQVLEDRQYGWWVGWVEFPDGPVFFATHIDLPEGGQDAPKRQAITRAALELLGAWPDP</sequence>
<evidence type="ECO:0000313" key="1">
    <source>
        <dbReference type="EMBL" id="AKS41311.1"/>
    </source>
</evidence>
<evidence type="ECO:0000313" key="2">
    <source>
        <dbReference type="Proteomes" id="UP000066624"/>
    </source>
</evidence>
<dbReference type="AlphaFoldDB" id="A0A0K0XUL7"/>
<dbReference type="GO" id="GO:0008658">
    <property type="term" value="F:penicillin binding"/>
    <property type="evidence" value="ECO:0007669"/>
    <property type="project" value="InterPro"/>
</dbReference>
<dbReference type="SUPFAM" id="SSF56601">
    <property type="entry name" value="beta-lactamase/transpeptidase-like"/>
    <property type="match status" value="1"/>
</dbReference>